<gene>
    <name evidence="1" type="ORF">B6A14_01380</name>
</gene>
<organism evidence="1 2">
    <name type="scientific">Polynucleobacter hirudinilacicola</name>
    <dbReference type="NCBI Taxonomy" id="1743166"/>
    <lineage>
        <taxon>Bacteria</taxon>
        <taxon>Pseudomonadati</taxon>
        <taxon>Pseudomonadota</taxon>
        <taxon>Betaproteobacteria</taxon>
        <taxon>Burkholderiales</taxon>
        <taxon>Burkholderiaceae</taxon>
        <taxon>Polynucleobacter</taxon>
    </lineage>
</organism>
<dbReference type="PANTHER" id="PTHR35175">
    <property type="entry name" value="DUF1289 DOMAIN-CONTAINING PROTEIN"/>
    <property type="match status" value="1"/>
</dbReference>
<sequence length="58" mass="6689">MTTVPSPCINWCDINPENGYCRGCYRTLTEIADWSDLSNPEKLEVWSKLNSRKPQTPE</sequence>
<dbReference type="OrthoDB" id="8911262at2"/>
<dbReference type="InterPro" id="IPR010710">
    <property type="entry name" value="DUF1289"/>
</dbReference>
<evidence type="ECO:0000313" key="2">
    <source>
        <dbReference type="Proteomes" id="UP000196880"/>
    </source>
</evidence>
<dbReference type="EMBL" id="NAIA01000001">
    <property type="protein sequence ID" value="OWF66663.1"/>
    <property type="molecule type" value="Genomic_DNA"/>
</dbReference>
<protein>
    <submittedName>
        <fullName evidence="1">DUF1289 domain-containing protein</fullName>
    </submittedName>
</protein>
<dbReference type="PANTHER" id="PTHR35175:SF2">
    <property type="entry name" value="DUF1289 DOMAIN-CONTAINING PROTEIN"/>
    <property type="match status" value="1"/>
</dbReference>
<accession>A0A210S082</accession>
<proteinExistence type="predicted"/>
<dbReference type="Proteomes" id="UP000196880">
    <property type="component" value="Unassembled WGS sequence"/>
</dbReference>
<dbReference type="Pfam" id="PF06945">
    <property type="entry name" value="DUF1289"/>
    <property type="match status" value="1"/>
</dbReference>
<reference evidence="1 2" key="1">
    <citation type="submission" date="2017-03" db="EMBL/GenBank/DDBJ databases">
        <title>New species Polynucleobacter sp. MWH-EgelM1-30-B4.</title>
        <authorList>
            <person name="Hahn M.W."/>
        </authorList>
    </citation>
    <scope>NUCLEOTIDE SEQUENCE [LARGE SCALE GENOMIC DNA]</scope>
    <source>
        <strain evidence="1 2">MWH-EgelM1-30-B4</strain>
    </source>
</reference>
<name>A0A210S082_9BURK</name>
<comment type="caution">
    <text evidence="1">The sequence shown here is derived from an EMBL/GenBank/DDBJ whole genome shotgun (WGS) entry which is preliminary data.</text>
</comment>
<evidence type="ECO:0000313" key="1">
    <source>
        <dbReference type="EMBL" id="OWF66663.1"/>
    </source>
</evidence>
<keyword evidence="2" id="KW-1185">Reference proteome</keyword>
<dbReference type="RefSeq" id="WP_087908686.1">
    <property type="nucleotide sequence ID" value="NZ_NAIA01000001.1"/>
</dbReference>
<dbReference type="AlphaFoldDB" id="A0A210S082"/>